<organism evidence="8 9">
    <name type="scientific">Pisum sativum</name>
    <name type="common">Garden pea</name>
    <name type="synonym">Lathyrus oleraceus</name>
    <dbReference type="NCBI Taxonomy" id="3888"/>
    <lineage>
        <taxon>Eukaryota</taxon>
        <taxon>Viridiplantae</taxon>
        <taxon>Streptophyta</taxon>
        <taxon>Embryophyta</taxon>
        <taxon>Tracheophyta</taxon>
        <taxon>Spermatophyta</taxon>
        <taxon>Magnoliopsida</taxon>
        <taxon>eudicotyledons</taxon>
        <taxon>Gunneridae</taxon>
        <taxon>Pentapetalae</taxon>
        <taxon>rosids</taxon>
        <taxon>fabids</taxon>
        <taxon>Fabales</taxon>
        <taxon>Fabaceae</taxon>
        <taxon>Papilionoideae</taxon>
        <taxon>50 kb inversion clade</taxon>
        <taxon>NPAAA clade</taxon>
        <taxon>Hologalegina</taxon>
        <taxon>IRL clade</taxon>
        <taxon>Fabeae</taxon>
        <taxon>Lathyrus</taxon>
    </lineage>
</organism>
<dbReference type="Gramene" id="PSAT_LOCUS24011_t1">
    <property type="protein sequence ID" value="CAL5205059.1"/>
    <property type="gene ID" value="PSAT_LOCUS24011"/>
</dbReference>
<keyword evidence="9" id="KW-1185">Reference proteome</keyword>
<evidence type="ECO:0000256" key="1">
    <source>
        <dbReference type="ARBA" id="ARBA00022723"/>
    </source>
</evidence>
<evidence type="ECO:0000256" key="3">
    <source>
        <dbReference type="ARBA" id="ARBA00054658"/>
    </source>
</evidence>
<evidence type="ECO:0000259" key="7">
    <source>
        <dbReference type="PROSITE" id="PS51471"/>
    </source>
</evidence>
<protein>
    <recommendedName>
        <fullName evidence="4">2-oxoglutarate-dependent dioxygenase DAO</fullName>
    </recommendedName>
    <alternativeName>
        <fullName evidence="5">Protein DIOXYGENASE FOR AUXIN OXIDATION</fullName>
    </alternativeName>
</protein>
<dbReference type="OrthoDB" id="288590at2759"/>
<dbReference type="Pfam" id="PF14226">
    <property type="entry name" value="DIOX_N"/>
    <property type="match status" value="1"/>
</dbReference>
<dbReference type="AlphaFoldDB" id="A0A9D5AA44"/>
<dbReference type="SUPFAM" id="SSF51197">
    <property type="entry name" value="Clavaminate synthase-like"/>
    <property type="match status" value="1"/>
</dbReference>
<dbReference type="EMBL" id="JAMSHJ010000005">
    <property type="protein sequence ID" value="KAI5403627.1"/>
    <property type="molecule type" value="Genomic_DNA"/>
</dbReference>
<dbReference type="InterPro" id="IPR026992">
    <property type="entry name" value="DIOX_N"/>
</dbReference>
<accession>A0A9D5AA44</accession>
<reference evidence="8 9" key="1">
    <citation type="journal article" date="2022" name="Nat. Genet.">
        <title>Improved pea reference genome and pan-genome highlight genomic features and evolutionary characteristics.</title>
        <authorList>
            <person name="Yang T."/>
            <person name="Liu R."/>
            <person name="Luo Y."/>
            <person name="Hu S."/>
            <person name="Wang D."/>
            <person name="Wang C."/>
            <person name="Pandey M.K."/>
            <person name="Ge S."/>
            <person name="Xu Q."/>
            <person name="Li N."/>
            <person name="Li G."/>
            <person name="Huang Y."/>
            <person name="Saxena R.K."/>
            <person name="Ji Y."/>
            <person name="Li M."/>
            <person name="Yan X."/>
            <person name="He Y."/>
            <person name="Liu Y."/>
            <person name="Wang X."/>
            <person name="Xiang C."/>
            <person name="Varshney R.K."/>
            <person name="Ding H."/>
            <person name="Gao S."/>
            <person name="Zong X."/>
        </authorList>
    </citation>
    <scope>NUCLEOTIDE SEQUENCE [LARGE SCALE GENOMIC DNA]</scope>
    <source>
        <strain evidence="8 9">cv. Zhongwan 6</strain>
    </source>
</reference>
<comment type="function">
    <text evidence="3">2-oxoglutarate-dependent dioxygenase essential for auxin catabolism and maintenance of auxin homeostasis in reproductive organs. Catalyzes the irreversible oxidation of indole-3-acetic acid (IAA) to the biologically inactive 2-oxoindole-3-acetic acid (OxIAA).</text>
</comment>
<dbReference type="InterPro" id="IPR050231">
    <property type="entry name" value="Iron_ascorbate_oxido_reductase"/>
</dbReference>
<dbReference type="Pfam" id="PF03171">
    <property type="entry name" value="2OG-FeII_Oxy"/>
    <property type="match status" value="1"/>
</dbReference>
<dbReference type="InterPro" id="IPR044861">
    <property type="entry name" value="IPNS-like_FE2OG_OXY"/>
</dbReference>
<dbReference type="PROSITE" id="PS51471">
    <property type="entry name" value="FE2OG_OXY"/>
    <property type="match status" value="1"/>
</dbReference>
<dbReference type="InterPro" id="IPR027443">
    <property type="entry name" value="IPNS-like_sf"/>
</dbReference>
<dbReference type="GO" id="GO:0016491">
    <property type="term" value="F:oxidoreductase activity"/>
    <property type="evidence" value="ECO:0007669"/>
    <property type="project" value="UniProtKB-KW"/>
</dbReference>
<gene>
    <name evidence="8" type="ORF">KIW84_050979</name>
</gene>
<dbReference type="PANTHER" id="PTHR47990">
    <property type="entry name" value="2-OXOGLUTARATE (2OG) AND FE(II)-DEPENDENT OXYGENASE SUPERFAMILY PROTEIN-RELATED"/>
    <property type="match status" value="1"/>
</dbReference>
<evidence type="ECO:0000313" key="8">
    <source>
        <dbReference type="EMBL" id="KAI5403627.1"/>
    </source>
</evidence>
<evidence type="ECO:0000313" key="9">
    <source>
        <dbReference type="Proteomes" id="UP001058974"/>
    </source>
</evidence>
<name>A0A9D5AA44_PEA</name>
<dbReference type="Gramene" id="Psat5g028000.1">
    <property type="protein sequence ID" value="Psat5g028000.1.cds"/>
    <property type="gene ID" value="Psat5g028000"/>
</dbReference>
<dbReference type="Gramene" id="Psat05G0097900-T1">
    <property type="protein sequence ID" value="KAI5403627.1"/>
    <property type="gene ID" value="KIW84_050979"/>
</dbReference>
<evidence type="ECO:0000256" key="4">
    <source>
        <dbReference type="ARBA" id="ARBA00074102"/>
    </source>
</evidence>
<feature type="domain" description="Fe2OG dioxygenase" evidence="7">
    <location>
        <begin position="167"/>
        <end position="267"/>
    </location>
</feature>
<keyword evidence="6" id="KW-0560">Oxidoreductase</keyword>
<dbReference type="Proteomes" id="UP001058974">
    <property type="component" value="Chromosome 5"/>
</dbReference>
<dbReference type="FunFam" id="2.60.120.330:FF:000017">
    <property type="entry name" value="2-oxoglutarate-dependent dioxygenase DAO"/>
    <property type="match status" value="1"/>
</dbReference>
<dbReference type="GO" id="GO:0046872">
    <property type="term" value="F:metal ion binding"/>
    <property type="evidence" value="ECO:0007669"/>
    <property type="project" value="UniProtKB-KW"/>
</dbReference>
<evidence type="ECO:0000256" key="2">
    <source>
        <dbReference type="ARBA" id="ARBA00023004"/>
    </source>
</evidence>
<evidence type="ECO:0000256" key="6">
    <source>
        <dbReference type="RuleBase" id="RU003682"/>
    </source>
</evidence>
<proteinExistence type="inferred from homology"/>
<comment type="caution">
    <text evidence="8">The sequence shown here is derived from an EMBL/GenBank/DDBJ whole genome shotgun (WGS) entry which is preliminary data.</text>
</comment>
<dbReference type="InterPro" id="IPR005123">
    <property type="entry name" value="Oxoglu/Fe-dep_dioxygenase_dom"/>
</dbReference>
<evidence type="ECO:0000256" key="5">
    <source>
        <dbReference type="ARBA" id="ARBA00076740"/>
    </source>
</evidence>
<comment type="similarity">
    <text evidence="6">Belongs to the iron/ascorbate-dependent oxidoreductase family.</text>
</comment>
<keyword evidence="1 6" id="KW-0479">Metal-binding</keyword>
<keyword evidence="2 6" id="KW-0408">Iron</keyword>
<dbReference type="Gene3D" id="2.60.120.330">
    <property type="entry name" value="B-lactam Antibiotic, Isopenicillin N Synthase, Chain"/>
    <property type="match status" value="1"/>
</dbReference>
<sequence>MDIESGIPILDFRKSSGVTLEEGSEGWKEMSKKVREAFESHGAFLLRCDEIPNDLQKKMFTYMKSLFELPEETKLKFTGSRLARGYLGKSPSIPHSQSFGVEDAFKPNTTQNFTNLMWPEGNPTFNETLFSFTSKARELNSLILKMIVEGFGLPEKYTLEVEELSSDTDSRLTRYQLPEENKDSTVTFVPHTDKGSLTLICENEIQGLQVLQKSGNWVNVNVPSNGFIVIVGDMLQTWSNGRFKAPMHRVVLKGDKERFVFVLFSVPKEDTLIKVPSELVDEEDHPLRYKPFKYEEFMNFIKEVGTKEGALEEFAGL</sequence>